<evidence type="ECO:0000256" key="6">
    <source>
        <dbReference type="ARBA" id="ARBA00023288"/>
    </source>
</evidence>
<evidence type="ECO:0000256" key="2">
    <source>
        <dbReference type="ARBA" id="ARBA00022729"/>
    </source>
</evidence>
<evidence type="ECO:0000313" key="10">
    <source>
        <dbReference type="Proteomes" id="UP000278398"/>
    </source>
</evidence>
<comment type="caution">
    <text evidence="9">The sequence shown here is derived from an EMBL/GenBank/DDBJ whole genome shotgun (WGS) entry which is preliminary data.</text>
</comment>
<accession>A0A3S0AQQ8</accession>
<keyword evidence="5" id="KW-0998">Cell outer membrane</keyword>
<dbReference type="Pfam" id="PF26368">
    <property type="entry name" value="OMP10"/>
    <property type="match status" value="1"/>
</dbReference>
<evidence type="ECO:0000256" key="5">
    <source>
        <dbReference type="ARBA" id="ARBA00023237"/>
    </source>
</evidence>
<protein>
    <recommendedName>
        <fullName evidence="11">Outer membrane lipoprotein</fullName>
    </recommendedName>
</protein>
<proteinExistence type="inferred from homology"/>
<evidence type="ECO:0000256" key="1">
    <source>
        <dbReference type="ARBA" id="ARBA00004459"/>
    </source>
</evidence>
<sequence length="130" mass="13476">MKSLRLVAAATALAALAGCTFDGPRYGGGGVGPGPMTRAPSGVEGDWVGTDGVAISRFTGGRFETIATDTGNKLAEGNYFQRDARTIDINLTSLIRQTTSSVTCGLVNPRQMNCTSSTGSQFVLVRRGTA</sequence>
<dbReference type="RefSeq" id="WP_126701477.1">
    <property type="nucleotide sequence ID" value="NZ_RWKW01000073.1"/>
</dbReference>
<dbReference type="PROSITE" id="PS51257">
    <property type="entry name" value="PROKAR_LIPOPROTEIN"/>
    <property type="match status" value="1"/>
</dbReference>
<comment type="similarity">
    <text evidence="7">Belongs to the rhizobiaceae omp10 lipoprotein family.</text>
</comment>
<evidence type="ECO:0000256" key="4">
    <source>
        <dbReference type="ARBA" id="ARBA00023139"/>
    </source>
</evidence>
<dbReference type="Proteomes" id="UP000278398">
    <property type="component" value="Unassembled WGS sequence"/>
</dbReference>
<evidence type="ECO:0000256" key="7">
    <source>
        <dbReference type="ARBA" id="ARBA00044505"/>
    </source>
</evidence>
<keyword evidence="10" id="KW-1185">Reference proteome</keyword>
<name>A0A3S0AQQ8_9HYPH</name>
<dbReference type="EMBL" id="RWKW01000073">
    <property type="protein sequence ID" value="RST84813.1"/>
    <property type="molecule type" value="Genomic_DNA"/>
</dbReference>
<evidence type="ECO:0000313" key="9">
    <source>
        <dbReference type="EMBL" id="RST84813.1"/>
    </source>
</evidence>
<evidence type="ECO:0000256" key="3">
    <source>
        <dbReference type="ARBA" id="ARBA00023136"/>
    </source>
</evidence>
<evidence type="ECO:0000256" key="8">
    <source>
        <dbReference type="SAM" id="SignalP"/>
    </source>
</evidence>
<feature type="chain" id="PRO_5018599208" description="Outer membrane lipoprotein" evidence="8">
    <location>
        <begin position="18"/>
        <end position="130"/>
    </location>
</feature>
<dbReference type="InterPro" id="IPR049857">
    <property type="entry name" value="Omp10-like"/>
</dbReference>
<gene>
    <name evidence="9" type="ORF">EJC49_18800</name>
</gene>
<reference evidence="9 10" key="1">
    <citation type="submission" date="2018-12" db="EMBL/GenBank/DDBJ databases">
        <title>Mesorhizobium carbonis sp. nov., isolated from coal mine water.</title>
        <authorList>
            <person name="Xin W."/>
            <person name="Xu Z."/>
            <person name="Xiang F."/>
            <person name="Zhang J."/>
            <person name="Xi L."/>
            <person name="Liu J."/>
        </authorList>
    </citation>
    <scope>NUCLEOTIDE SEQUENCE [LARGE SCALE GENOMIC DNA]</scope>
    <source>
        <strain evidence="9 10">B2.3</strain>
    </source>
</reference>
<evidence type="ECO:0008006" key="11">
    <source>
        <dbReference type="Google" id="ProtNLM"/>
    </source>
</evidence>
<keyword evidence="4" id="KW-0564">Palmitate</keyword>
<organism evidence="9 10">
    <name type="scientific">Aquibium carbonis</name>
    <dbReference type="NCBI Taxonomy" id="2495581"/>
    <lineage>
        <taxon>Bacteria</taxon>
        <taxon>Pseudomonadati</taxon>
        <taxon>Pseudomonadota</taxon>
        <taxon>Alphaproteobacteria</taxon>
        <taxon>Hyphomicrobiales</taxon>
        <taxon>Phyllobacteriaceae</taxon>
        <taxon>Aquibium</taxon>
    </lineage>
</organism>
<keyword evidence="3" id="KW-0472">Membrane</keyword>
<comment type="subcellular location">
    <subcellularLocation>
        <location evidence="1">Cell outer membrane</location>
        <topology evidence="1">Lipid-anchor</topology>
    </subcellularLocation>
</comment>
<dbReference type="OrthoDB" id="7889062at2"/>
<dbReference type="AlphaFoldDB" id="A0A3S0AQQ8"/>
<keyword evidence="2 8" id="KW-0732">Signal</keyword>
<feature type="signal peptide" evidence="8">
    <location>
        <begin position="1"/>
        <end position="17"/>
    </location>
</feature>
<keyword evidence="6" id="KW-0449">Lipoprotein</keyword>